<accession>A0A6J7TID0</accession>
<sequence length="85" mass="8750">MESNPLTPPTAAPTTIAGDKTCSKIFIRADRPTTSAGPNSRAAKVMANAAKSAKYRVSINSDATTVASNPRPTAVATGRLRPALP</sequence>
<reference evidence="2" key="1">
    <citation type="submission" date="2020-05" db="EMBL/GenBank/DDBJ databases">
        <authorList>
            <person name="Chiriac C."/>
            <person name="Salcher M."/>
            <person name="Ghai R."/>
            <person name="Kavagutti S V."/>
        </authorList>
    </citation>
    <scope>NUCLEOTIDE SEQUENCE</scope>
</reference>
<name>A0A6J7TID0_9ZZZZ</name>
<protein>
    <submittedName>
        <fullName evidence="2">Unannotated protein</fullName>
    </submittedName>
</protein>
<proteinExistence type="predicted"/>
<evidence type="ECO:0000256" key="1">
    <source>
        <dbReference type="SAM" id="MobiDB-lite"/>
    </source>
</evidence>
<feature type="region of interest" description="Disordered" evidence="1">
    <location>
        <begin position="66"/>
        <end position="85"/>
    </location>
</feature>
<organism evidence="2">
    <name type="scientific">freshwater metagenome</name>
    <dbReference type="NCBI Taxonomy" id="449393"/>
    <lineage>
        <taxon>unclassified sequences</taxon>
        <taxon>metagenomes</taxon>
        <taxon>ecological metagenomes</taxon>
    </lineage>
</organism>
<evidence type="ECO:0000313" key="2">
    <source>
        <dbReference type="EMBL" id="CAB5052657.1"/>
    </source>
</evidence>
<gene>
    <name evidence="2" type="ORF">UFOPK4301_01078</name>
</gene>
<dbReference type="EMBL" id="CAFBQG010000148">
    <property type="protein sequence ID" value="CAB5052657.1"/>
    <property type="molecule type" value="Genomic_DNA"/>
</dbReference>
<dbReference type="AlphaFoldDB" id="A0A6J7TID0"/>